<evidence type="ECO:0000259" key="1">
    <source>
        <dbReference type="SMART" id="SM00858"/>
    </source>
</evidence>
<dbReference type="EMBL" id="QUAL01000407">
    <property type="protein sequence ID" value="RIQ12220.1"/>
    <property type="molecule type" value="Genomic_DNA"/>
</dbReference>
<dbReference type="CDD" id="cd11614">
    <property type="entry name" value="SAF_CpaB_FlgA_like"/>
    <property type="match status" value="1"/>
</dbReference>
<dbReference type="InterPro" id="IPR013974">
    <property type="entry name" value="SAF"/>
</dbReference>
<dbReference type="AlphaFoldDB" id="A0A418KHX5"/>
<accession>A0A418KHX5</accession>
<evidence type="ECO:0000313" key="2">
    <source>
        <dbReference type="EMBL" id="RIQ12220.1"/>
    </source>
</evidence>
<protein>
    <recommendedName>
        <fullName evidence="1">SAF domain-containing protein</fullName>
    </recommendedName>
</protein>
<proteinExistence type="predicted"/>
<keyword evidence="3" id="KW-1185">Reference proteome</keyword>
<dbReference type="Gene3D" id="3.90.1210.10">
    <property type="entry name" value="Antifreeze-like/N-acetylneuraminic acid synthase C-terminal domain"/>
    <property type="match status" value="1"/>
</dbReference>
<evidence type="ECO:0000313" key="3">
    <source>
        <dbReference type="Proteomes" id="UP000284057"/>
    </source>
</evidence>
<dbReference type="Pfam" id="PF08666">
    <property type="entry name" value="SAF"/>
    <property type="match status" value="1"/>
</dbReference>
<comment type="caution">
    <text evidence="2">The sequence shown here is derived from an EMBL/GenBank/DDBJ whole genome shotgun (WGS) entry which is preliminary data.</text>
</comment>
<reference evidence="2 3" key="1">
    <citation type="submission" date="2018-09" db="EMBL/GenBank/DDBJ databases">
        <title>Isolation, diversity and antifungal activity of actinobacteria from wheat.</title>
        <authorList>
            <person name="Han C."/>
        </authorList>
    </citation>
    <scope>NUCLEOTIDE SEQUENCE [LARGE SCALE GENOMIC DNA]</scope>
    <source>
        <strain evidence="2 3">NEAU-YY265</strain>
    </source>
</reference>
<name>A0A418KHX5_9ACTN</name>
<dbReference type="RefSeq" id="WP_119662839.1">
    <property type="nucleotide sequence ID" value="NZ_QUAL01000407.1"/>
</dbReference>
<feature type="domain" description="SAF" evidence="1">
    <location>
        <begin position="27"/>
        <end position="90"/>
    </location>
</feature>
<dbReference type="OrthoDB" id="3638307at2"/>
<dbReference type="Proteomes" id="UP000284057">
    <property type="component" value="Unassembled WGS sequence"/>
</dbReference>
<gene>
    <name evidence="2" type="ORF">DY240_27390</name>
</gene>
<sequence length="194" mass="19585">MIALGTAVLALGGGGAYMLAQQANDSVEVIAISNNVARGEVIEAGDLTIAAASPDPALNPVPAARMDEIVGQRAAADLTAGTLLSQDAVTDVIIPAAGQTVVGVALLPPQLPTEQIIPGDQVRVFDTTNPGDEPPRETPSAIAATVVSVSDVTDTGHIIVNVLVERDVAGDLIARVATGRVGLALDSIEDGADR</sequence>
<dbReference type="SMART" id="SM00858">
    <property type="entry name" value="SAF"/>
    <property type="match status" value="1"/>
</dbReference>
<organism evidence="2 3">
    <name type="scientific">Jiangella rhizosphaerae</name>
    <dbReference type="NCBI Taxonomy" id="2293569"/>
    <lineage>
        <taxon>Bacteria</taxon>
        <taxon>Bacillati</taxon>
        <taxon>Actinomycetota</taxon>
        <taxon>Actinomycetes</taxon>
        <taxon>Jiangellales</taxon>
        <taxon>Jiangellaceae</taxon>
        <taxon>Jiangella</taxon>
    </lineage>
</organism>